<evidence type="ECO:0000313" key="3">
    <source>
        <dbReference type="Proteomes" id="UP000310200"/>
    </source>
</evidence>
<name>A0A4S2KM23_9HYME</name>
<feature type="compositionally biased region" description="Basic and acidic residues" evidence="1">
    <location>
        <begin position="36"/>
        <end position="54"/>
    </location>
</feature>
<reference evidence="2 3" key="1">
    <citation type="journal article" date="2019" name="Philos. Trans. R. Soc. Lond., B, Biol. Sci.">
        <title>Ant behaviour and brain gene expression of defending hosts depend on the ecological success of the intruding social parasite.</title>
        <authorList>
            <person name="Kaur R."/>
            <person name="Stoldt M."/>
            <person name="Jongepier E."/>
            <person name="Feldmeyer B."/>
            <person name="Menzel F."/>
            <person name="Bornberg-Bauer E."/>
            <person name="Foitzik S."/>
        </authorList>
    </citation>
    <scope>NUCLEOTIDE SEQUENCE [LARGE SCALE GENOMIC DNA]</scope>
    <source>
        <tissue evidence="2">Whole body</tissue>
    </source>
</reference>
<feature type="compositionally biased region" description="Polar residues" evidence="1">
    <location>
        <begin position="116"/>
        <end position="126"/>
    </location>
</feature>
<dbReference type="InterPro" id="IPR008996">
    <property type="entry name" value="IL1/FGF"/>
</dbReference>
<feature type="compositionally biased region" description="Basic and acidic residues" evidence="1">
    <location>
        <begin position="236"/>
        <end position="252"/>
    </location>
</feature>
<feature type="compositionally biased region" description="Polar residues" evidence="1">
    <location>
        <begin position="86"/>
        <end position="97"/>
    </location>
</feature>
<sequence>MPAEIDTGGHRVLHCDSRADCPTATLILRALTSANDERRADRAHLPAVRIDDNGSRQSPRRARKDRRRKTGSCVRKAEPLDRGRGNPSSNRGESSPTRVPRIGDKEETILAGRDFQATSRVLSPQPSHRRRGRGGGGGGGDEDEDGATGAGLFGACRASRESPRAIEDVTKDEGFSVTWKNPRENAGDDDEIARAESRLRDGTEGYRLAIVDTNGSSIAKRRSLRDRSWTRPVRPTSRESETLGADLTDRPGRTRTARGNSLLSSHRLRARAEEETYEDSFKGVDEGFFSEEFGSDDTWTDENGRTVTSGRRSDERSKNECNVIGWDSASRKRIGRACCVYPFLVFLLFSIVFGRCGLLGGASSVLRVNARPIANGLSVLGIGIIGAVNARSIDPIGDAAIRAERSANLSHMTGLSRGKIQMYIKNRHLQILPDGTVSGSNDDTSDYSDEHMSRAISARKEHNRNVKQACPRSCEKLRFLIDFYTRCSSRAYPLHYRD</sequence>
<feature type="region of interest" description="Disordered" evidence="1">
    <location>
        <begin position="226"/>
        <end position="258"/>
    </location>
</feature>
<feature type="compositionally biased region" description="Basic and acidic residues" evidence="1">
    <location>
        <begin position="75"/>
        <end position="84"/>
    </location>
</feature>
<keyword evidence="3" id="KW-1185">Reference proteome</keyword>
<organism evidence="2 3">
    <name type="scientific">Temnothorax longispinosus</name>
    <dbReference type="NCBI Taxonomy" id="300112"/>
    <lineage>
        <taxon>Eukaryota</taxon>
        <taxon>Metazoa</taxon>
        <taxon>Ecdysozoa</taxon>
        <taxon>Arthropoda</taxon>
        <taxon>Hexapoda</taxon>
        <taxon>Insecta</taxon>
        <taxon>Pterygota</taxon>
        <taxon>Neoptera</taxon>
        <taxon>Endopterygota</taxon>
        <taxon>Hymenoptera</taxon>
        <taxon>Apocrita</taxon>
        <taxon>Aculeata</taxon>
        <taxon>Formicoidea</taxon>
        <taxon>Formicidae</taxon>
        <taxon>Myrmicinae</taxon>
        <taxon>Temnothorax</taxon>
    </lineage>
</organism>
<protein>
    <submittedName>
        <fullName evidence="2">Uncharacterized protein</fullName>
    </submittedName>
</protein>
<dbReference type="SUPFAM" id="SSF50353">
    <property type="entry name" value="Cytokine"/>
    <property type="match status" value="1"/>
</dbReference>
<comment type="caution">
    <text evidence="2">The sequence shown here is derived from an EMBL/GenBank/DDBJ whole genome shotgun (WGS) entry which is preliminary data.</text>
</comment>
<dbReference type="Gene3D" id="2.80.10.50">
    <property type="match status" value="1"/>
</dbReference>
<evidence type="ECO:0000313" key="2">
    <source>
        <dbReference type="EMBL" id="TGZ50743.1"/>
    </source>
</evidence>
<dbReference type="EMBL" id="QBLH01001889">
    <property type="protein sequence ID" value="TGZ50743.1"/>
    <property type="molecule type" value="Genomic_DNA"/>
</dbReference>
<dbReference type="AlphaFoldDB" id="A0A4S2KM23"/>
<feature type="region of interest" description="Disordered" evidence="1">
    <location>
        <begin position="36"/>
        <end position="151"/>
    </location>
</feature>
<gene>
    <name evidence="2" type="ORF">DBV15_09297</name>
</gene>
<feature type="compositionally biased region" description="Basic residues" evidence="1">
    <location>
        <begin position="58"/>
        <end position="70"/>
    </location>
</feature>
<evidence type="ECO:0000256" key="1">
    <source>
        <dbReference type="SAM" id="MobiDB-lite"/>
    </source>
</evidence>
<dbReference type="Proteomes" id="UP000310200">
    <property type="component" value="Unassembled WGS sequence"/>
</dbReference>
<dbReference type="STRING" id="300112.A0A4S2KM23"/>
<accession>A0A4S2KM23</accession>
<proteinExistence type="predicted"/>